<dbReference type="AlphaFoldDB" id="A0A3N2DBX7"/>
<evidence type="ECO:0000313" key="2">
    <source>
        <dbReference type="Proteomes" id="UP000275356"/>
    </source>
</evidence>
<dbReference type="EMBL" id="RKHQ01000001">
    <property type="protein sequence ID" value="ROR97243.1"/>
    <property type="molecule type" value="Genomic_DNA"/>
</dbReference>
<dbReference type="InterPro" id="IPR017853">
    <property type="entry name" value="GH"/>
</dbReference>
<dbReference type="Proteomes" id="UP000275356">
    <property type="component" value="Unassembled WGS sequence"/>
</dbReference>
<keyword evidence="2" id="KW-1185">Reference proteome</keyword>
<dbReference type="OrthoDB" id="9774262at2"/>
<comment type="caution">
    <text evidence="1">The sequence shown here is derived from an EMBL/GenBank/DDBJ whole genome shotgun (WGS) entry which is preliminary data.</text>
</comment>
<dbReference type="Gene3D" id="3.20.20.80">
    <property type="entry name" value="Glycosidases"/>
    <property type="match status" value="1"/>
</dbReference>
<evidence type="ECO:0008006" key="3">
    <source>
        <dbReference type="Google" id="ProtNLM"/>
    </source>
</evidence>
<organism evidence="1 2">
    <name type="scientific">Salana multivorans</name>
    <dbReference type="NCBI Taxonomy" id="120377"/>
    <lineage>
        <taxon>Bacteria</taxon>
        <taxon>Bacillati</taxon>
        <taxon>Actinomycetota</taxon>
        <taxon>Actinomycetes</taxon>
        <taxon>Micrococcales</taxon>
        <taxon>Beutenbergiaceae</taxon>
        <taxon>Salana</taxon>
    </lineage>
</organism>
<dbReference type="RefSeq" id="WP_123739319.1">
    <property type="nucleotide sequence ID" value="NZ_RKHQ01000001.1"/>
</dbReference>
<gene>
    <name evidence="1" type="ORF">EDD28_1840</name>
</gene>
<dbReference type="SUPFAM" id="SSF51445">
    <property type="entry name" value="(Trans)glycosidases"/>
    <property type="match status" value="1"/>
</dbReference>
<name>A0A3N2DBX7_9MICO</name>
<protein>
    <recommendedName>
        <fullName evidence="3">Cellulase (Glycosyl hydrolase family 5)</fullName>
    </recommendedName>
</protein>
<sequence length="366" mass="42202">MRQRWSEAEAWRWYGERPWITGCNFIPSGSTHGSLWLLQEHGHAEAFRDAAREIALASWLGLNSIRFYLPFEVWQHQRDAFFAHLDELLALLDRYGMTMMPVLFNDCTVPRDRWAPARLGVQPEPVPGYFGGAPGGAFDEDVQGGDVVGYLPFDEPGSSVLMREFVDSLATRYGEDERVLMWNVWNEIGNSHRGDRSLAMMREVFSWLREADVAQPLTAEVWGGGAPSPLAWVHHPTTLPEVEHRAMELSDIVTFHYYGDYWHAKQLIGYLRGFGRPLVNTEWMHRPYGSLIETHLPLWKREDIGSYFFGLVNGKPQLHHVWEFIKDLPNVDTSPWMHDVVHADFTPYDPDEIAVLRACNREEPLR</sequence>
<proteinExistence type="predicted"/>
<accession>A0A3N2DBX7</accession>
<reference evidence="1 2" key="1">
    <citation type="submission" date="2018-11" db="EMBL/GenBank/DDBJ databases">
        <title>Sequencing the genomes of 1000 actinobacteria strains.</title>
        <authorList>
            <person name="Klenk H.-P."/>
        </authorList>
    </citation>
    <scope>NUCLEOTIDE SEQUENCE [LARGE SCALE GENOMIC DNA]</scope>
    <source>
        <strain evidence="1 2">DSM 13521</strain>
    </source>
</reference>
<evidence type="ECO:0000313" key="1">
    <source>
        <dbReference type="EMBL" id="ROR97243.1"/>
    </source>
</evidence>